<evidence type="ECO:0000256" key="2">
    <source>
        <dbReference type="ARBA" id="ARBA00023315"/>
    </source>
</evidence>
<proteinExistence type="predicted"/>
<feature type="domain" description="Phospholipid/glycerol acyltransferase" evidence="4">
    <location>
        <begin position="56"/>
        <end position="174"/>
    </location>
</feature>
<dbReference type="Pfam" id="PF01553">
    <property type="entry name" value="Acyltransferase"/>
    <property type="match status" value="1"/>
</dbReference>
<reference evidence="5 6" key="1">
    <citation type="submission" date="2021-03" db="EMBL/GenBank/DDBJ databases">
        <title>Sequencing the genomes of 1000 actinobacteria strains.</title>
        <authorList>
            <person name="Klenk H.-P."/>
        </authorList>
    </citation>
    <scope>NUCLEOTIDE SEQUENCE [LARGE SCALE GENOMIC DNA]</scope>
    <source>
        <strain evidence="5 6">DSM 14564</strain>
    </source>
</reference>
<accession>A0ABS4YGJ6</accession>
<keyword evidence="6" id="KW-1185">Reference proteome</keyword>
<keyword evidence="2 5" id="KW-0012">Acyltransferase</keyword>
<dbReference type="InterPro" id="IPR002123">
    <property type="entry name" value="Plipid/glycerol_acylTrfase"/>
</dbReference>
<feature type="compositionally biased region" description="Basic and acidic residues" evidence="3">
    <location>
        <begin position="233"/>
        <end position="254"/>
    </location>
</feature>
<protein>
    <submittedName>
        <fullName evidence="5">1-acyl-sn-glycerol-3-phosphate acyltransferase</fullName>
    </submittedName>
</protein>
<dbReference type="PANTHER" id="PTHR10434:SF55">
    <property type="entry name" value="POSSIBLE ACYLTRANSFERASE"/>
    <property type="match status" value="1"/>
</dbReference>
<gene>
    <name evidence="5" type="ORF">JOF44_000829</name>
</gene>
<evidence type="ECO:0000256" key="1">
    <source>
        <dbReference type="ARBA" id="ARBA00022679"/>
    </source>
</evidence>
<feature type="region of interest" description="Disordered" evidence="3">
    <location>
        <begin position="229"/>
        <end position="267"/>
    </location>
</feature>
<organism evidence="5 6">
    <name type="scientific">Brachybacterium fresconis</name>
    <dbReference type="NCBI Taxonomy" id="173363"/>
    <lineage>
        <taxon>Bacteria</taxon>
        <taxon>Bacillati</taxon>
        <taxon>Actinomycetota</taxon>
        <taxon>Actinomycetes</taxon>
        <taxon>Micrococcales</taxon>
        <taxon>Dermabacteraceae</taxon>
        <taxon>Brachybacterium</taxon>
    </lineage>
</organism>
<evidence type="ECO:0000313" key="6">
    <source>
        <dbReference type="Proteomes" id="UP000698222"/>
    </source>
</evidence>
<name>A0ABS4YGJ6_9MICO</name>
<dbReference type="RefSeq" id="WP_209887746.1">
    <property type="nucleotide sequence ID" value="NZ_BAAAJV010000033.1"/>
</dbReference>
<keyword evidence="1" id="KW-0808">Transferase</keyword>
<evidence type="ECO:0000256" key="3">
    <source>
        <dbReference type="SAM" id="MobiDB-lite"/>
    </source>
</evidence>
<dbReference type="EMBL" id="JAGIOC010000001">
    <property type="protein sequence ID" value="MBP2407926.1"/>
    <property type="molecule type" value="Genomic_DNA"/>
</dbReference>
<dbReference type="CDD" id="cd07989">
    <property type="entry name" value="LPLAT_AGPAT-like"/>
    <property type="match status" value="1"/>
</dbReference>
<dbReference type="Proteomes" id="UP000698222">
    <property type="component" value="Unassembled WGS sequence"/>
</dbReference>
<comment type="caution">
    <text evidence="5">The sequence shown here is derived from an EMBL/GenBank/DDBJ whole genome shotgun (WGS) entry which is preliminary data.</text>
</comment>
<dbReference type="SMART" id="SM00563">
    <property type="entry name" value="PlsC"/>
    <property type="match status" value="1"/>
</dbReference>
<sequence>MSTSLLRSWDVLGARPAPRRAGAVIGLVQLPVRPLLSVLTRPTWIGTENLPATGAVLACGNHLGPVDAFAYGHLLQASGFAPRFLAKEAMFRVPVLGAALRSARQIEVRRGGPRGRDALDDAREALGRGELLMMFPEGTYTRDEQLWPMQARLGAARLAVDTGAPLVPMASWGGRKLWPVGSPVPRPGPGRRVVIRVGEPYTVARQEGETPQQAAERVSTDLMTRISALLGRTRGERPPEVLHDPRDDDHRPEVGRPQAGFRPVRQR</sequence>
<dbReference type="PANTHER" id="PTHR10434">
    <property type="entry name" value="1-ACYL-SN-GLYCEROL-3-PHOSPHATE ACYLTRANSFERASE"/>
    <property type="match status" value="1"/>
</dbReference>
<evidence type="ECO:0000259" key="4">
    <source>
        <dbReference type="SMART" id="SM00563"/>
    </source>
</evidence>
<dbReference type="SUPFAM" id="SSF69593">
    <property type="entry name" value="Glycerol-3-phosphate (1)-acyltransferase"/>
    <property type="match status" value="1"/>
</dbReference>
<dbReference type="GO" id="GO:0016746">
    <property type="term" value="F:acyltransferase activity"/>
    <property type="evidence" value="ECO:0007669"/>
    <property type="project" value="UniProtKB-KW"/>
</dbReference>
<evidence type="ECO:0000313" key="5">
    <source>
        <dbReference type="EMBL" id="MBP2407926.1"/>
    </source>
</evidence>